<dbReference type="EMBL" id="WIXP02000004">
    <property type="protein sequence ID" value="KAF6211986.1"/>
    <property type="molecule type" value="Genomic_DNA"/>
</dbReference>
<protein>
    <recommendedName>
        <fullName evidence="5">DUF4794 domain-containing protein</fullName>
    </recommendedName>
</protein>
<gene>
    <name evidence="3" type="ORF">GE061_012503</name>
</gene>
<evidence type="ECO:0000313" key="3">
    <source>
        <dbReference type="EMBL" id="KAF6211986.1"/>
    </source>
</evidence>
<keyword evidence="2" id="KW-0732">Signal</keyword>
<evidence type="ECO:0008006" key="5">
    <source>
        <dbReference type="Google" id="ProtNLM"/>
    </source>
</evidence>
<dbReference type="Proteomes" id="UP000466442">
    <property type="component" value="Unassembled WGS sequence"/>
</dbReference>
<feature type="chain" id="PRO_5035832855" description="DUF4794 domain-containing protein" evidence="2">
    <location>
        <begin position="21"/>
        <end position="187"/>
    </location>
</feature>
<dbReference type="AlphaFoldDB" id="A0A8S9XV66"/>
<evidence type="ECO:0000256" key="1">
    <source>
        <dbReference type="SAM" id="MobiDB-lite"/>
    </source>
</evidence>
<evidence type="ECO:0000313" key="4">
    <source>
        <dbReference type="Proteomes" id="UP000466442"/>
    </source>
</evidence>
<evidence type="ECO:0000256" key="2">
    <source>
        <dbReference type="SAM" id="SignalP"/>
    </source>
</evidence>
<reference evidence="3" key="1">
    <citation type="journal article" date="2021" name="Mol. Ecol. Resour.">
        <title>Apolygus lucorum genome provides insights into omnivorousness and mesophyll feeding.</title>
        <authorList>
            <person name="Liu Y."/>
            <person name="Liu H."/>
            <person name="Wang H."/>
            <person name="Huang T."/>
            <person name="Liu B."/>
            <person name="Yang B."/>
            <person name="Yin L."/>
            <person name="Li B."/>
            <person name="Zhang Y."/>
            <person name="Zhang S."/>
            <person name="Jiang F."/>
            <person name="Zhang X."/>
            <person name="Ren Y."/>
            <person name="Wang B."/>
            <person name="Wang S."/>
            <person name="Lu Y."/>
            <person name="Wu K."/>
            <person name="Fan W."/>
            <person name="Wang G."/>
        </authorList>
    </citation>
    <scope>NUCLEOTIDE SEQUENCE</scope>
    <source>
        <strain evidence="3">12Hb</strain>
    </source>
</reference>
<feature type="compositionally biased region" description="Low complexity" evidence="1">
    <location>
        <begin position="110"/>
        <end position="124"/>
    </location>
</feature>
<dbReference type="OrthoDB" id="6600486at2759"/>
<organism evidence="3 4">
    <name type="scientific">Apolygus lucorum</name>
    <name type="common">Small green plant bug</name>
    <name type="synonym">Lygocoris lucorum</name>
    <dbReference type="NCBI Taxonomy" id="248454"/>
    <lineage>
        <taxon>Eukaryota</taxon>
        <taxon>Metazoa</taxon>
        <taxon>Ecdysozoa</taxon>
        <taxon>Arthropoda</taxon>
        <taxon>Hexapoda</taxon>
        <taxon>Insecta</taxon>
        <taxon>Pterygota</taxon>
        <taxon>Neoptera</taxon>
        <taxon>Paraneoptera</taxon>
        <taxon>Hemiptera</taxon>
        <taxon>Heteroptera</taxon>
        <taxon>Panheteroptera</taxon>
        <taxon>Cimicomorpha</taxon>
        <taxon>Miridae</taxon>
        <taxon>Mirini</taxon>
        <taxon>Apolygus</taxon>
    </lineage>
</organism>
<comment type="caution">
    <text evidence="3">The sequence shown here is derived from an EMBL/GenBank/DDBJ whole genome shotgun (WGS) entry which is preliminary data.</text>
</comment>
<keyword evidence="4" id="KW-1185">Reference proteome</keyword>
<feature type="signal peptide" evidence="2">
    <location>
        <begin position="1"/>
        <end position="20"/>
    </location>
</feature>
<proteinExistence type="predicted"/>
<sequence>MATIFSAFFLLLAVTGGVMSISVPTGKKTPITPAKPTPRPIYHKTVPPLAPVVEYSEENPEPPPLDPSYVPITYQYINALIAHGNYYVPIKLKMPVFMATAARQQLQQFQQQRQLQQEQQQPEPNAISDPLTTKYEKFGNKIAKKPIYYVPKPYVYNHVPTKGGYPKKALAQPSEKQYIYYQGGKNY</sequence>
<feature type="region of interest" description="Disordered" evidence="1">
    <location>
        <begin position="110"/>
        <end position="131"/>
    </location>
</feature>
<accession>A0A8S9XV66</accession>
<name>A0A8S9XV66_APOLU</name>